<name>A0A4T0FHY3_9BASI</name>
<dbReference type="OrthoDB" id="2351920at2759"/>
<evidence type="ECO:0000313" key="3">
    <source>
        <dbReference type="Proteomes" id="UP000310189"/>
    </source>
</evidence>
<comment type="caution">
    <text evidence="2">The sequence shown here is derived from an EMBL/GenBank/DDBJ whole genome shotgun (WGS) entry which is preliminary data.</text>
</comment>
<feature type="region of interest" description="Disordered" evidence="1">
    <location>
        <begin position="77"/>
        <end position="115"/>
    </location>
</feature>
<sequence length="115" mass="12795">MTKDEEEATLPSTVHPSYPYGNPFKQIKDAPGHGIDASDQLYTTAQRHTSQLKWDDLALDDLLPHGQAASLEQLKKELHGQADEVDNDDKDNEDEYGYDNEEDVESSDGGANESF</sequence>
<organism evidence="2 3">
    <name type="scientific">Wallemia hederae</name>
    <dbReference type="NCBI Taxonomy" id="1540922"/>
    <lineage>
        <taxon>Eukaryota</taxon>
        <taxon>Fungi</taxon>
        <taxon>Dikarya</taxon>
        <taxon>Basidiomycota</taxon>
        <taxon>Wallemiomycotina</taxon>
        <taxon>Wallemiomycetes</taxon>
        <taxon>Wallemiales</taxon>
        <taxon>Wallemiaceae</taxon>
        <taxon>Wallemia</taxon>
    </lineage>
</organism>
<protein>
    <submittedName>
        <fullName evidence="2">Uncharacterized protein</fullName>
    </submittedName>
</protein>
<evidence type="ECO:0000313" key="2">
    <source>
        <dbReference type="EMBL" id="TIA87729.1"/>
    </source>
</evidence>
<proteinExistence type="predicted"/>
<accession>A0A4T0FHY3</accession>
<dbReference type="EMBL" id="SPNW01000049">
    <property type="protein sequence ID" value="TIA87729.1"/>
    <property type="molecule type" value="Genomic_DNA"/>
</dbReference>
<dbReference type="AlphaFoldDB" id="A0A4T0FHY3"/>
<feature type="compositionally biased region" description="Polar residues" evidence="1">
    <location>
        <begin position="40"/>
        <end position="49"/>
    </location>
</feature>
<reference evidence="2 3" key="1">
    <citation type="submission" date="2019-03" db="EMBL/GenBank/DDBJ databases">
        <title>Sequencing 23 genomes of Wallemia ichthyophaga.</title>
        <authorList>
            <person name="Gostincar C."/>
        </authorList>
    </citation>
    <scope>NUCLEOTIDE SEQUENCE [LARGE SCALE GENOMIC DNA]</scope>
    <source>
        <strain evidence="2 3">EXF-5753</strain>
    </source>
</reference>
<gene>
    <name evidence="2" type="ORF">E3P99_03016</name>
</gene>
<evidence type="ECO:0000256" key="1">
    <source>
        <dbReference type="SAM" id="MobiDB-lite"/>
    </source>
</evidence>
<keyword evidence="3" id="KW-1185">Reference proteome</keyword>
<feature type="region of interest" description="Disordered" evidence="1">
    <location>
        <begin position="1"/>
        <end position="49"/>
    </location>
</feature>
<dbReference type="Proteomes" id="UP000310189">
    <property type="component" value="Unassembled WGS sequence"/>
</dbReference>
<feature type="compositionally biased region" description="Acidic residues" evidence="1">
    <location>
        <begin position="83"/>
        <end position="106"/>
    </location>
</feature>